<accession>A0A6J4N099</accession>
<reference evidence="1" key="1">
    <citation type="submission" date="2020-02" db="EMBL/GenBank/DDBJ databases">
        <authorList>
            <person name="Meier V. D."/>
        </authorList>
    </citation>
    <scope>NUCLEOTIDE SEQUENCE</scope>
    <source>
        <strain evidence="1">AVDCRST_MAG68</strain>
    </source>
</reference>
<gene>
    <name evidence="1" type="ORF">AVDCRST_MAG68-5665</name>
</gene>
<organism evidence="1">
    <name type="scientific">uncultured Gemmatimonadota bacterium</name>
    <dbReference type="NCBI Taxonomy" id="203437"/>
    <lineage>
        <taxon>Bacteria</taxon>
        <taxon>Pseudomonadati</taxon>
        <taxon>Gemmatimonadota</taxon>
        <taxon>environmental samples</taxon>
    </lineage>
</organism>
<proteinExistence type="predicted"/>
<name>A0A6J4N099_9BACT</name>
<protein>
    <submittedName>
        <fullName evidence="1">Uncharacterized protein</fullName>
    </submittedName>
</protein>
<dbReference type="AlphaFoldDB" id="A0A6J4N099"/>
<sequence length="177" mass="18177">MLGGLLLVGACASPGGGAGESAPAAGPRVPGDRWLAETPDARAETAVSEVIPVAADEVYALLDEAYASLGIEVASASAGERKMGNTYFTATRRLGPRLVSEYVRCADNPLGGSMADTKPVRFSVLSTVTPLAESSRLSTRVQASTATGERGGALLCTSTGLLEAGIAREVKLRLVQR</sequence>
<dbReference type="EMBL" id="CADCTW010000253">
    <property type="protein sequence ID" value="CAA9372557.1"/>
    <property type="molecule type" value="Genomic_DNA"/>
</dbReference>
<evidence type="ECO:0000313" key="1">
    <source>
        <dbReference type="EMBL" id="CAA9372557.1"/>
    </source>
</evidence>